<dbReference type="InterPro" id="IPR042095">
    <property type="entry name" value="SUMF_sf"/>
</dbReference>
<feature type="domain" description="Sulfatase-modifying factor enzyme-like" evidence="1">
    <location>
        <begin position="52"/>
        <end position="302"/>
    </location>
</feature>
<evidence type="ECO:0000259" key="1">
    <source>
        <dbReference type="Pfam" id="PF03781"/>
    </source>
</evidence>
<dbReference type="EMBL" id="CP063845">
    <property type="protein sequence ID" value="UFP95182.1"/>
    <property type="molecule type" value="Genomic_DNA"/>
</dbReference>
<name>A0ABY3PP43_9CYAN</name>
<evidence type="ECO:0000313" key="3">
    <source>
        <dbReference type="Proteomes" id="UP001054846"/>
    </source>
</evidence>
<dbReference type="PANTHER" id="PTHR23150">
    <property type="entry name" value="SULFATASE MODIFYING FACTOR 1, 2"/>
    <property type="match status" value="1"/>
</dbReference>
<gene>
    <name evidence="2" type="ORF">ISF26_02715</name>
</gene>
<dbReference type="PANTHER" id="PTHR23150:SF19">
    <property type="entry name" value="FORMYLGLYCINE-GENERATING ENZYME"/>
    <property type="match status" value="1"/>
</dbReference>
<dbReference type="Pfam" id="PF03781">
    <property type="entry name" value="FGE-sulfatase"/>
    <property type="match status" value="1"/>
</dbReference>
<accession>A0ABY3PP43</accession>
<protein>
    <submittedName>
        <fullName evidence="2">Formylglycine-generating enzyme family protein</fullName>
    </submittedName>
</protein>
<dbReference type="SUPFAM" id="SSF56436">
    <property type="entry name" value="C-type lectin-like"/>
    <property type="match status" value="1"/>
</dbReference>
<dbReference type="Gene3D" id="3.90.1580.10">
    <property type="entry name" value="paralog of FGE (formylglycine-generating enzyme)"/>
    <property type="match status" value="1"/>
</dbReference>
<sequence>MTRRWATNRKIDGRRAVLVIAAAALGTAVTATSAVLLWQTQSCHFGQDNLGTFVDIPGGGFVQGDSPLYPEEGPPRKVFVSPFRLQAHEVTNSQFAAFVEATGYVTDAERNGGSALFRKSDTPEVFMSWWSIDTGATWRTPEGAGSTLDGRSLHPVVHVTLNDARAYADWAGGRIPTEVEWEYAASLGLFDPMNPKSGALRPDGTLRANIWTGLFPTLNSRQDGYAGTAPVGCFEPGLTGAYDMIGNVWEWTETPFSSAVPRFTIKGGSYLCSETHCQRYHVAARQSLEEDFSTAHIGFRIVLDAQSLPAAKP</sequence>
<dbReference type="Proteomes" id="UP001054846">
    <property type="component" value="Chromosome"/>
</dbReference>
<keyword evidence="3" id="KW-1185">Reference proteome</keyword>
<dbReference type="InterPro" id="IPR016187">
    <property type="entry name" value="CTDL_fold"/>
</dbReference>
<reference evidence="2 3" key="1">
    <citation type="journal article" date="2021" name="Genome Biol. Evol.">
        <title>Complete Genome Sequencing of a Novel Gloeobacter Species from a Waterfall Cave in Mexico.</title>
        <authorList>
            <person name="Saw J.H."/>
            <person name="Cardona T."/>
            <person name="Montejano G."/>
        </authorList>
    </citation>
    <scope>NUCLEOTIDE SEQUENCE [LARGE SCALE GENOMIC DNA]</scope>
    <source>
        <strain evidence="2">MG652769</strain>
    </source>
</reference>
<dbReference type="InterPro" id="IPR051043">
    <property type="entry name" value="Sulfatase_Mod_Factor_Kinase"/>
</dbReference>
<dbReference type="InterPro" id="IPR005532">
    <property type="entry name" value="SUMF_dom"/>
</dbReference>
<proteinExistence type="predicted"/>
<evidence type="ECO:0000313" key="2">
    <source>
        <dbReference type="EMBL" id="UFP95182.1"/>
    </source>
</evidence>
<organism evidence="2 3">
    <name type="scientific">Gloeobacter morelensis MG652769</name>
    <dbReference type="NCBI Taxonomy" id="2781736"/>
    <lineage>
        <taxon>Bacteria</taxon>
        <taxon>Bacillati</taxon>
        <taxon>Cyanobacteriota</taxon>
        <taxon>Cyanophyceae</taxon>
        <taxon>Gloeobacterales</taxon>
        <taxon>Gloeobacteraceae</taxon>
        <taxon>Gloeobacter</taxon>
        <taxon>Gloeobacter morelensis</taxon>
    </lineage>
</organism>